<organism evidence="2 3">
    <name type="scientific">Frondihabitans australicus</name>
    <dbReference type="NCBI Taxonomy" id="386892"/>
    <lineage>
        <taxon>Bacteria</taxon>
        <taxon>Bacillati</taxon>
        <taxon>Actinomycetota</taxon>
        <taxon>Actinomycetes</taxon>
        <taxon>Micrococcales</taxon>
        <taxon>Microbacteriaceae</taxon>
        <taxon>Frondihabitans</taxon>
    </lineage>
</organism>
<dbReference type="OrthoDB" id="4881511at2"/>
<feature type="transmembrane region" description="Helical" evidence="1">
    <location>
        <begin position="57"/>
        <end position="73"/>
    </location>
</feature>
<feature type="transmembrane region" description="Helical" evidence="1">
    <location>
        <begin position="23"/>
        <end position="45"/>
    </location>
</feature>
<feature type="transmembrane region" description="Helical" evidence="1">
    <location>
        <begin position="133"/>
        <end position="151"/>
    </location>
</feature>
<evidence type="ECO:0000256" key="1">
    <source>
        <dbReference type="SAM" id="Phobius"/>
    </source>
</evidence>
<dbReference type="RefSeq" id="WP_121371049.1">
    <property type="nucleotide sequence ID" value="NZ_RBKS01000001.1"/>
</dbReference>
<feature type="transmembrane region" description="Helical" evidence="1">
    <location>
        <begin position="85"/>
        <end position="103"/>
    </location>
</feature>
<sequence length="353" mass="37762">MSGATGAPSPVTVASTPPSQESFLRLTGVGTNVLFGLFAVVHIAAVLDSLGYDTVPALTFVSLACTLASGFLLTRTDGDRLPTRLTIPVVVLAVVSSFNVFNLPSSGPTGWATWNFGAVSFITFMLSMRGRTLWAWIGFGLMTAVTLVWCAEVGRGVLEGVNYVIRSAALVLVVSLFATFLARTRARVRRLQLAEIESVRDEASASAALEEQNARLEQLRALATPALEKILSQDELTDDDRRWFRIVEASLRDTLRAGGLVSTPVAEAATRARHRGVDVSLLDDRAGAEVPGHVRHRIETALVEQLDAATGGRVVARLLPDGRETVATVLATDGEETQRVTIAADPGLPPVHR</sequence>
<comment type="caution">
    <text evidence="2">The sequence shown here is derived from an EMBL/GenBank/DDBJ whole genome shotgun (WGS) entry which is preliminary data.</text>
</comment>
<dbReference type="EMBL" id="RBKS01000001">
    <property type="protein sequence ID" value="RKR76108.1"/>
    <property type="molecule type" value="Genomic_DNA"/>
</dbReference>
<feature type="transmembrane region" description="Helical" evidence="1">
    <location>
        <begin position="163"/>
        <end position="182"/>
    </location>
</feature>
<protein>
    <recommendedName>
        <fullName evidence="4">Signal transduction histidine kinase</fullName>
    </recommendedName>
</protein>
<evidence type="ECO:0008006" key="4">
    <source>
        <dbReference type="Google" id="ProtNLM"/>
    </source>
</evidence>
<feature type="transmembrane region" description="Helical" evidence="1">
    <location>
        <begin position="109"/>
        <end position="126"/>
    </location>
</feature>
<keyword evidence="1" id="KW-1133">Transmembrane helix</keyword>
<proteinExistence type="predicted"/>
<dbReference type="AlphaFoldDB" id="A0A495IKZ4"/>
<dbReference type="Proteomes" id="UP000280008">
    <property type="component" value="Unassembled WGS sequence"/>
</dbReference>
<name>A0A495IKZ4_9MICO</name>
<evidence type="ECO:0000313" key="2">
    <source>
        <dbReference type="EMBL" id="RKR76108.1"/>
    </source>
</evidence>
<reference evidence="2 3" key="1">
    <citation type="submission" date="2018-10" db="EMBL/GenBank/DDBJ databases">
        <title>Sequencing the genomes of 1000 actinobacteria strains.</title>
        <authorList>
            <person name="Klenk H.-P."/>
        </authorList>
    </citation>
    <scope>NUCLEOTIDE SEQUENCE [LARGE SCALE GENOMIC DNA]</scope>
    <source>
        <strain evidence="2 3">DSM 17894</strain>
    </source>
</reference>
<evidence type="ECO:0000313" key="3">
    <source>
        <dbReference type="Proteomes" id="UP000280008"/>
    </source>
</evidence>
<gene>
    <name evidence="2" type="ORF">C8E83_3273</name>
</gene>
<keyword evidence="1" id="KW-0472">Membrane</keyword>
<keyword evidence="3" id="KW-1185">Reference proteome</keyword>
<keyword evidence="1" id="KW-0812">Transmembrane</keyword>
<accession>A0A495IKZ4</accession>